<keyword evidence="4" id="KW-1185">Reference proteome</keyword>
<gene>
    <name evidence="3" type="ORF">TMPK1_11150</name>
</gene>
<dbReference type="SUPFAM" id="SSF51556">
    <property type="entry name" value="Metallo-dependent hydrolases"/>
    <property type="match status" value="1"/>
</dbReference>
<dbReference type="InterPro" id="IPR032466">
    <property type="entry name" value="Metal_Hydrolase"/>
</dbReference>
<reference evidence="3" key="1">
    <citation type="submission" date="2021-02" db="EMBL/GenBank/DDBJ databases">
        <title>Genome sequence of Rhodospirillales sp. strain TMPK1 isolated from soil.</title>
        <authorList>
            <person name="Nakai R."/>
            <person name="Kusada H."/>
            <person name="Tamaki H."/>
        </authorList>
    </citation>
    <scope>NUCLEOTIDE SEQUENCE</scope>
    <source>
        <strain evidence="3">TMPK1</strain>
    </source>
</reference>
<feature type="domain" description="Amidohydrolase-related" evidence="2">
    <location>
        <begin position="96"/>
        <end position="448"/>
    </location>
</feature>
<name>A0A8S8X6L2_9PROT</name>
<evidence type="ECO:0000313" key="4">
    <source>
        <dbReference type="Proteomes" id="UP000681075"/>
    </source>
</evidence>
<dbReference type="Proteomes" id="UP000681075">
    <property type="component" value="Unassembled WGS sequence"/>
</dbReference>
<dbReference type="InterPro" id="IPR006680">
    <property type="entry name" value="Amidohydro-rel"/>
</dbReference>
<dbReference type="AlphaFoldDB" id="A0A8S8X6L2"/>
<dbReference type="Pfam" id="PF01979">
    <property type="entry name" value="Amidohydro_1"/>
    <property type="match status" value="1"/>
</dbReference>
<accession>A0A8S8X6L2</accession>
<dbReference type="Gene3D" id="2.30.40.10">
    <property type="entry name" value="Urease, subunit C, domain 1"/>
    <property type="match status" value="1"/>
</dbReference>
<dbReference type="GO" id="GO:0016810">
    <property type="term" value="F:hydrolase activity, acting on carbon-nitrogen (but not peptide) bonds"/>
    <property type="evidence" value="ECO:0007669"/>
    <property type="project" value="InterPro"/>
</dbReference>
<sequence length="456" mass="47672">MRRVLGCLVAFVALAAALSSDAEPLRSMLGPIAPQLADGVSVIHAGTVLAVPGTDPVSNQTIVVRNGRIAELRAGFVSPGEIGAPDAKLIDLKDKFVFPGMIDAHIHLEALVTGRAAPAEGMLGGFANSDSDIAIASVNNARIVVENGFTTVRDAGSLTETVGDALKRAVKAGLIVAPRLIQAGQPLGPTGVQGDPRNWRPEIIALLRAEFADNICDGVEGCRKAVRRVVNSGADVIKIKASGGVNVMLPGYPDANFTDDELKSIVDTAHGLKRKVMAHAISGRSVIAALKAGVDSIEHGTVIDEEAVRLFRKTGAYFVPTMSAPHEWANASANRGVNKDVAQGVYRRQVESLRLAYQGGVKIALGTDCAFSPFEEQAEELILMVDAGMTTKDVLRAATVAGADLLGLSADIGTLEPGKIADLVAVRGNPLKDMQDVKQIALVMQGGVVRKAAHGT</sequence>
<feature type="chain" id="PRO_5035831212" evidence="1">
    <location>
        <begin position="23"/>
        <end position="456"/>
    </location>
</feature>
<dbReference type="EMBL" id="BOPV01000001">
    <property type="protein sequence ID" value="GIL38878.1"/>
    <property type="molecule type" value="Genomic_DNA"/>
</dbReference>
<dbReference type="SUPFAM" id="SSF51338">
    <property type="entry name" value="Composite domain of metallo-dependent hydrolases"/>
    <property type="match status" value="1"/>
</dbReference>
<feature type="signal peptide" evidence="1">
    <location>
        <begin position="1"/>
        <end position="22"/>
    </location>
</feature>
<dbReference type="PANTHER" id="PTHR43135">
    <property type="entry name" value="ALPHA-D-RIBOSE 1-METHYLPHOSPHONATE 5-TRIPHOSPHATE DIPHOSPHATASE"/>
    <property type="match status" value="1"/>
</dbReference>
<dbReference type="InterPro" id="IPR051781">
    <property type="entry name" value="Metallo-dep_Hydrolase"/>
</dbReference>
<dbReference type="InterPro" id="IPR057744">
    <property type="entry name" value="OTAase-like"/>
</dbReference>
<evidence type="ECO:0000259" key="2">
    <source>
        <dbReference type="Pfam" id="PF01979"/>
    </source>
</evidence>
<evidence type="ECO:0000256" key="1">
    <source>
        <dbReference type="SAM" id="SignalP"/>
    </source>
</evidence>
<proteinExistence type="predicted"/>
<comment type="caution">
    <text evidence="3">The sequence shown here is derived from an EMBL/GenBank/DDBJ whole genome shotgun (WGS) entry which is preliminary data.</text>
</comment>
<keyword evidence="1" id="KW-0732">Signal</keyword>
<organism evidence="3 4">
    <name type="scientific">Roseiterribacter gracilis</name>
    <dbReference type="NCBI Taxonomy" id="2812848"/>
    <lineage>
        <taxon>Bacteria</taxon>
        <taxon>Pseudomonadati</taxon>
        <taxon>Pseudomonadota</taxon>
        <taxon>Alphaproteobacteria</taxon>
        <taxon>Rhodospirillales</taxon>
        <taxon>Roseiterribacteraceae</taxon>
        <taxon>Roseiterribacter</taxon>
    </lineage>
</organism>
<dbReference type="PANTHER" id="PTHR43135:SF3">
    <property type="entry name" value="ALPHA-D-RIBOSE 1-METHYLPHOSPHONATE 5-TRIPHOSPHATE DIPHOSPHATASE"/>
    <property type="match status" value="1"/>
</dbReference>
<dbReference type="InterPro" id="IPR011059">
    <property type="entry name" value="Metal-dep_hydrolase_composite"/>
</dbReference>
<dbReference type="Gene3D" id="3.20.20.140">
    <property type="entry name" value="Metal-dependent hydrolases"/>
    <property type="match status" value="1"/>
</dbReference>
<dbReference type="CDD" id="cd01299">
    <property type="entry name" value="Met_dep_hydrolase_A"/>
    <property type="match status" value="1"/>
</dbReference>
<evidence type="ECO:0000313" key="3">
    <source>
        <dbReference type="EMBL" id="GIL38878.1"/>
    </source>
</evidence>
<protein>
    <submittedName>
        <fullName evidence="3">Xaa-Pro dipeptidase</fullName>
    </submittedName>
</protein>